<evidence type="ECO:0000313" key="2">
    <source>
        <dbReference type="EMBL" id="GFT05879.1"/>
    </source>
</evidence>
<protein>
    <submittedName>
        <fullName evidence="2">Uncharacterized protein</fullName>
    </submittedName>
</protein>
<feature type="compositionally biased region" description="Polar residues" evidence="1">
    <location>
        <begin position="75"/>
        <end position="85"/>
    </location>
</feature>
<evidence type="ECO:0000313" key="3">
    <source>
        <dbReference type="Proteomes" id="UP000887013"/>
    </source>
</evidence>
<organism evidence="2 3">
    <name type="scientific">Nephila pilipes</name>
    <name type="common">Giant wood spider</name>
    <name type="synonym">Nephila maculata</name>
    <dbReference type="NCBI Taxonomy" id="299642"/>
    <lineage>
        <taxon>Eukaryota</taxon>
        <taxon>Metazoa</taxon>
        <taxon>Ecdysozoa</taxon>
        <taxon>Arthropoda</taxon>
        <taxon>Chelicerata</taxon>
        <taxon>Arachnida</taxon>
        <taxon>Araneae</taxon>
        <taxon>Araneomorphae</taxon>
        <taxon>Entelegynae</taxon>
        <taxon>Araneoidea</taxon>
        <taxon>Nephilidae</taxon>
        <taxon>Nephila</taxon>
    </lineage>
</organism>
<keyword evidence="3" id="KW-1185">Reference proteome</keyword>
<sequence>ERDPSSVGLNDMEAPSQSSSRGPVACFWCTNRKQNTLLLAPKKHGPIGNCLFRLMSNPTLDRSASTSVPSSSTSDNPQCASTSNIFLEASRSEVKPFIPTDSEQNKGDDSEKGDNEEVQSNRVKSG</sequence>
<feature type="non-terminal residue" evidence="2">
    <location>
        <position position="1"/>
    </location>
</feature>
<feature type="compositionally biased region" description="Low complexity" evidence="1">
    <location>
        <begin position="63"/>
        <end position="74"/>
    </location>
</feature>
<feature type="region of interest" description="Disordered" evidence="1">
    <location>
        <begin position="1"/>
        <end position="23"/>
    </location>
</feature>
<accession>A0A8X6NBS4</accession>
<dbReference type="EMBL" id="BMAW01102774">
    <property type="protein sequence ID" value="GFT05879.1"/>
    <property type="molecule type" value="Genomic_DNA"/>
</dbReference>
<feature type="region of interest" description="Disordered" evidence="1">
    <location>
        <begin position="60"/>
        <end position="126"/>
    </location>
</feature>
<comment type="caution">
    <text evidence="2">The sequence shown here is derived from an EMBL/GenBank/DDBJ whole genome shotgun (WGS) entry which is preliminary data.</text>
</comment>
<proteinExistence type="predicted"/>
<dbReference type="Proteomes" id="UP000887013">
    <property type="component" value="Unassembled WGS sequence"/>
</dbReference>
<gene>
    <name evidence="2" type="ORF">NPIL_345961</name>
</gene>
<name>A0A8X6NBS4_NEPPI</name>
<dbReference type="AlphaFoldDB" id="A0A8X6NBS4"/>
<evidence type="ECO:0000256" key="1">
    <source>
        <dbReference type="SAM" id="MobiDB-lite"/>
    </source>
</evidence>
<feature type="compositionally biased region" description="Basic and acidic residues" evidence="1">
    <location>
        <begin position="103"/>
        <end position="115"/>
    </location>
</feature>
<reference evidence="2" key="1">
    <citation type="submission" date="2020-08" db="EMBL/GenBank/DDBJ databases">
        <title>Multicomponent nature underlies the extraordinary mechanical properties of spider dragline silk.</title>
        <authorList>
            <person name="Kono N."/>
            <person name="Nakamura H."/>
            <person name="Mori M."/>
            <person name="Yoshida Y."/>
            <person name="Ohtoshi R."/>
            <person name="Malay A.D."/>
            <person name="Moran D.A.P."/>
            <person name="Tomita M."/>
            <person name="Numata K."/>
            <person name="Arakawa K."/>
        </authorList>
    </citation>
    <scope>NUCLEOTIDE SEQUENCE</scope>
</reference>